<dbReference type="Pfam" id="PF00431">
    <property type="entry name" value="CUB"/>
    <property type="match status" value="1"/>
</dbReference>
<feature type="domain" description="CUB" evidence="4">
    <location>
        <begin position="47"/>
        <end position="169"/>
    </location>
</feature>
<dbReference type="Gene3D" id="2.60.120.290">
    <property type="entry name" value="Spermadhesin, CUB domain"/>
    <property type="match status" value="1"/>
</dbReference>
<evidence type="ECO:0000256" key="2">
    <source>
        <dbReference type="ARBA" id="ARBA00023157"/>
    </source>
</evidence>
<evidence type="ECO:0000313" key="6">
    <source>
        <dbReference type="WBParaSite" id="jg20191"/>
    </source>
</evidence>
<name>A0A915DJT3_9BILA</name>
<evidence type="ECO:0000259" key="4">
    <source>
        <dbReference type="PROSITE" id="PS01180"/>
    </source>
</evidence>
<accession>A0A915DJT3</accession>
<dbReference type="SUPFAM" id="SSF49854">
    <property type="entry name" value="Spermadhesin, CUB domain"/>
    <property type="match status" value="1"/>
</dbReference>
<reference evidence="6" key="1">
    <citation type="submission" date="2022-11" db="UniProtKB">
        <authorList>
            <consortium name="WormBaseParasite"/>
        </authorList>
    </citation>
    <scope>IDENTIFICATION</scope>
</reference>
<proteinExistence type="predicted"/>
<dbReference type="SMART" id="SM00042">
    <property type="entry name" value="CUB"/>
    <property type="match status" value="1"/>
</dbReference>
<dbReference type="AlphaFoldDB" id="A0A915DJT3"/>
<organism evidence="5 6">
    <name type="scientific">Ditylenchus dipsaci</name>
    <dbReference type="NCBI Taxonomy" id="166011"/>
    <lineage>
        <taxon>Eukaryota</taxon>
        <taxon>Metazoa</taxon>
        <taxon>Ecdysozoa</taxon>
        <taxon>Nematoda</taxon>
        <taxon>Chromadorea</taxon>
        <taxon>Rhabditida</taxon>
        <taxon>Tylenchina</taxon>
        <taxon>Tylenchomorpha</taxon>
        <taxon>Sphaerularioidea</taxon>
        <taxon>Anguinidae</taxon>
        <taxon>Anguininae</taxon>
        <taxon>Ditylenchus</taxon>
    </lineage>
</organism>
<dbReference type="PANTHER" id="PTHR24251:SF30">
    <property type="entry name" value="MEMBRANE FRIZZLED-RELATED PROTEIN"/>
    <property type="match status" value="1"/>
</dbReference>
<dbReference type="InterPro" id="IPR000859">
    <property type="entry name" value="CUB_dom"/>
</dbReference>
<dbReference type="WBParaSite" id="jg20191">
    <property type="protein sequence ID" value="jg20191"/>
    <property type="gene ID" value="jg20191"/>
</dbReference>
<dbReference type="PANTHER" id="PTHR24251">
    <property type="entry name" value="OVOCHYMASE-RELATED"/>
    <property type="match status" value="1"/>
</dbReference>
<comment type="caution">
    <text evidence="3">Lacks conserved residue(s) required for the propagation of feature annotation.</text>
</comment>
<evidence type="ECO:0000256" key="1">
    <source>
        <dbReference type="ARBA" id="ARBA00022737"/>
    </source>
</evidence>
<evidence type="ECO:0000256" key="3">
    <source>
        <dbReference type="PROSITE-ProRule" id="PRU00059"/>
    </source>
</evidence>
<keyword evidence="2" id="KW-1015">Disulfide bond</keyword>
<keyword evidence="5" id="KW-1185">Reference proteome</keyword>
<evidence type="ECO:0000313" key="5">
    <source>
        <dbReference type="Proteomes" id="UP000887574"/>
    </source>
</evidence>
<protein>
    <submittedName>
        <fullName evidence="6">CUB domain-containing protein</fullName>
    </submittedName>
</protein>
<keyword evidence="1" id="KW-0677">Repeat</keyword>
<dbReference type="Proteomes" id="UP000887574">
    <property type="component" value="Unplaced"/>
</dbReference>
<dbReference type="PROSITE" id="PS01180">
    <property type="entry name" value="CUB"/>
    <property type="match status" value="1"/>
</dbReference>
<dbReference type="InterPro" id="IPR035914">
    <property type="entry name" value="Sperma_CUB_dom_sf"/>
</dbReference>
<sequence>MYCPRSNGSLPQWRVCPSHTLHRCICPSGYGSADCSTFEAPKSGRDCGGIVDVESPVEWRHIRSPGYATSDGYAENQVCNWIVRAVQQDNRQRLRVELEFVDDFSFLCSSTCLDYVEIKLGKDQRATGSRFCCDQKPEKPLVSDFGQVAVIFHSQAGRDLGFHLRVRATLTPSTTFQSRKPGVIPRTKTQHLAQLFLSCLTNGVTGVSGVNVPKVVALVALDLVSVIVYLLNAIFEDDQLYFRDKDQEFSACKFEACPVHANCADRKLLYLNRLCKRDTSPSAIVCSQLSETLAECHKPSCCPPFYSRDGKCVTEQFDQTEAIGGGHVAELSISI</sequence>